<dbReference type="InterPro" id="IPR001387">
    <property type="entry name" value="Cro/C1-type_HTH"/>
</dbReference>
<reference evidence="4" key="1">
    <citation type="submission" date="2022-10" db="EMBL/GenBank/DDBJ databases">
        <title>The complete genomes of actinobacterial strains from the NBC collection.</title>
        <authorList>
            <person name="Joergensen T.S."/>
            <person name="Alvarez Arevalo M."/>
            <person name="Sterndorff E.B."/>
            <person name="Faurdal D."/>
            <person name="Vuksanovic O."/>
            <person name="Mourched A.-S."/>
            <person name="Charusanti P."/>
            <person name="Shaw S."/>
            <person name="Blin K."/>
            <person name="Weber T."/>
        </authorList>
    </citation>
    <scope>NUCLEOTIDE SEQUENCE</scope>
    <source>
        <strain evidence="4">NBC_00060</strain>
        <plasmid evidence="4">unnamed1</plasmid>
    </source>
</reference>
<dbReference type="GO" id="GO:0003677">
    <property type="term" value="F:DNA binding"/>
    <property type="evidence" value="ECO:0007669"/>
    <property type="project" value="InterPro"/>
</dbReference>
<proteinExistence type="predicted"/>
<feature type="region of interest" description="Disordered" evidence="1">
    <location>
        <begin position="81"/>
        <end position="104"/>
    </location>
</feature>
<dbReference type="Gene3D" id="1.10.260.40">
    <property type="entry name" value="lambda repressor-like DNA-binding domains"/>
    <property type="match status" value="1"/>
</dbReference>
<feature type="compositionally biased region" description="Pro residues" evidence="1">
    <location>
        <begin position="85"/>
        <end position="96"/>
    </location>
</feature>
<keyword evidence="2" id="KW-1133">Transmembrane helix</keyword>
<organism evidence="4">
    <name type="scientific">Streptomyces sp. NBC_00060</name>
    <dbReference type="NCBI Taxonomy" id="2975636"/>
    <lineage>
        <taxon>Bacteria</taxon>
        <taxon>Bacillati</taxon>
        <taxon>Actinomycetota</taxon>
        <taxon>Actinomycetes</taxon>
        <taxon>Kitasatosporales</taxon>
        <taxon>Streptomycetaceae</taxon>
        <taxon>Streptomyces</taxon>
    </lineage>
</organism>
<protein>
    <submittedName>
        <fullName evidence="4">XRE family transcriptional regulator</fullName>
    </submittedName>
</protein>
<feature type="transmembrane region" description="Helical" evidence="2">
    <location>
        <begin position="114"/>
        <end position="137"/>
    </location>
</feature>
<keyword evidence="4" id="KW-0614">Plasmid</keyword>
<evidence type="ECO:0000313" key="4">
    <source>
        <dbReference type="EMBL" id="WTU45766.1"/>
    </source>
</evidence>
<dbReference type="InterPro" id="IPR010982">
    <property type="entry name" value="Lambda_DNA-bd_dom_sf"/>
</dbReference>
<name>A0AAU2HFP5_9ACTN</name>
<dbReference type="Gene3D" id="2.80.10.50">
    <property type="match status" value="1"/>
</dbReference>
<dbReference type="Pfam" id="PF13560">
    <property type="entry name" value="HTH_31"/>
    <property type="match status" value="1"/>
</dbReference>
<dbReference type="PROSITE" id="PS50231">
    <property type="entry name" value="RICIN_B_LECTIN"/>
    <property type="match status" value="1"/>
</dbReference>
<feature type="domain" description="HTH cro/C1-type" evidence="3">
    <location>
        <begin position="19"/>
        <end position="73"/>
    </location>
</feature>
<feature type="compositionally biased region" description="Low complexity" evidence="1">
    <location>
        <begin position="150"/>
        <end position="162"/>
    </location>
</feature>
<geneLocation type="plasmid" evidence="4">
    <name>unnamed1</name>
</geneLocation>
<dbReference type="PROSITE" id="PS50943">
    <property type="entry name" value="HTH_CROC1"/>
    <property type="match status" value="1"/>
</dbReference>
<keyword evidence="2" id="KW-0812">Transmembrane</keyword>
<dbReference type="RefSeq" id="WP_331723555.1">
    <property type="nucleotide sequence ID" value="NZ_CP108254.1"/>
</dbReference>
<dbReference type="SUPFAM" id="SSF47413">
    <property type="entry name" value="lambda repressor-like DNA-binding domains"/>
    <property type="match status" value="1"/>
</dbReference>
<evidence type="ECO:0000259" key="3">
    <source>
        <dbReference type="PROSITE" id="PS50943"/>
    </source>
</evidence>
<dbReference type="EMBL" id="CP108254">
    <property type="protein sequence ID" value="WTU45766.1"/>
    <property type="molecule type" value="Genomic_DNA"/>
</dbReference>
<dbReference type="AlphaFoldDB" id="A0AAU2HFP5"/>
<gene>
    <name evidence="4" type="ORF">OHV25_39865</name>
</gene>
<sequence length="284" mass="30170">MTGVDGQQASAVKQLARALKELQQRSGRTLRSLEAEVMASDSSLSRYLTGSTVPPWATVEALCRALEVDPAEYRLLWDAANRSQPKPPGAPGPAAAPGPRWRPRLAGTRARGRWAWGAWGAFVGLLLGAVLASSVLLTDSAPERKPPQAQPAAQEAPRGAPASHDEVRTFISRATGNSLDHSLDKGLRLYGPNGMSYQRWTVHPLPDGASQLRNHATGACLDSSGSGFDARACGGAASQKWSLTRWADESVQIRSRTTGACLDDGGNAGLRALPCNRSASQRWG</sequence>
<dbReference type="SMART" id="SM00530">
    <property type="entry name" value="HTH_XRE"/>
    <property type="match status" value="1"/>
</dbReference>
<dbReference type="SUPFAM" id="SSF50370">
    <property type="entry name" value="Ricin B-like lectins"/>
    <property type="match status" value="1"/>
</dbReference>
<feature type="region of interest" description="Disordered" evidence="1">
    <location>
        <begin position="141"/>
        <end position="165"/>
    </location>
</feature>
<dbReference type="CDD" id="cd23415">
    <property type="entry name" value="beta-trefoil_Ricin_AH"/>
    <property type="match status" value="1"/>
</dbReference>
<dbReference type="CDD" id="cd00093">
    <property type="entry name" value="HTH_XRE"/>
    <property type="match status" value="1"/>
</dbReference>
<keyword evidence="2" id="KW-0472">Membrane</keyword>
<dbReference type="Pfam" id="PF14200">
    <property type="entry name" value="RicinB_lectin_2"/>
    <property type="match status" value="1"/>
</dbReference>
<dbReference type="InterPro" id="IPR000772">
    <property type="entry name" value="Ricin_B_lectin"/>
</dbReference>
<accession>A0AAU2HFP5</accession>
<evidence type="ECO:0000256" key="2">
    <source>
        <dbReference type="SAM" id="Phobius"/>
    </source>
</evidence>
<evidence type="ECO:0000256" key="1">
    <source>
        <dbReference type="SAM" id="MobiDB-lite"/>
    </source>
</evidence>
<dbReference type="InterPro" id="IPR035992">
    <property type="entry name" value="Ricin_B-like_lectins"/>
</dbReference>